<keyword evidence="1" id="KW-1133">Transmembrane helix</keyword>
<keyword evidence="1" id="KW-0812">Transmembrane</keyword>
<reference evidence="2 3" key="1">
    <citation type="submission" date="2020-04" db="EMBL/GenBank/DDBJ databases">
        <title>CFH 90308 Microbacterium sp.</title>
        <authorList>
            <person name="Nie G."/>
            <person name="Ming H."/>
            <person name="Xia T."/>
        </authorList>
    </citation>
    <scope>NUCLEOTIDE SEQUENCE [LARGE SCALE GENOMIC DNA]</scope>
    <source>
        <strain evidence="2 3">CFH 90308</strain>
    </source>
</reference>
<dbReference type="Pfam" id="PF06966">
    <property type="entry name" value="DUF1295"/>
    <property type="match status" value="1"/>
</dbReference>
<gene>
    <name evidence="2" type="ORF">HF576_02550</name>
</gene>
<feature type="transmembrane region" description="Helical" evidence="1">
    <location>
        <begin position="34"/>
        <end position="53"/>
    </location>
</feature>
<dbReference type="RefSeq" id="WP_168911201.1">
    <property type="nucleotide sequence ID" value="NZ_JABACI010000001.1"/>
</dbReference>
<evidence type="ECO:0000256" key="1">
    <source>
        <dbReference type="SAM" id="Phobius"/>
    </source>
</evidence>
<keyword evidence="3" id="KW-1185">Reference proteome</keyword>
<dbReference type="PANTHER" id="PTHR32251">
    <property type="entry name" value="3-OXO-5-ALPHA-STEROID 4-DEHYDROGENASE"/>
    <property type="match status" value="1"/>
</dbReference>
<keyword evidence="1" id="KW-0472">Membrane</keyword>
<evidence type="ECO:0000313" key="2">
    <source>
        <dbReference type="EMBL" id="NLP82717.1"/>
    </source>
</evidence>
<feature type="transmembrane region" description="Helical" evidence="1">
    <location>
        <begin position="106"/>
        <end position="131"/>
    </location>
</feature>
<feature type="transmembrane region" description="Helical" evidence="1">
    <location>
        <begin position="219"/>
        <end position="240"/>
    </location>
</feature>
<dbReference type="EMBL" id="JABACI010000001">
    <property type="protein sequence ID" value="NLP82717.1"/>
    <property type="molecule type" value="Genomic_DNA"/>
</dbReference>
<feature type="transmembrane region" description="Helical" evidence="1">
    <location>
        <begin position="137"/>
        <end position="158"/>
    </location>
</feature>
<organism evidence="2 3">
    <name type="scientific">Microbacterium salsuginis</name>
    <dbReference type="NCBI Taxonomy" id="2722803"/>
    <lineage>
        <taxon>Bacteria</taxon>
        <taxon>Bacillati</taxon>
        <taxon>Actinomycetota</taxon>
        <taxon>Actinomycetes</taxon>
        <taxon>Micrococcales</taxon>
        <taxon>Microbacteriaceae</taxon>
        <taxon>Microbacterium</taxon>
    </lineage>
</organism>
<dbReference type="Proteomes" id="UP001429745">
    <property type="component" value="Unassembled WGS sequence"/>
</dbReference>
<proteinExistence type="predicted"/>
<protein>
    <submittedName>
        <fullName evidence="2">DUF1295 domain-containing protein</fullName>
    </submittedName>
</protein>
<sequence length="277" mass="31151">MDPLVLVLIVAGAASAFCWITSLITNETSWVDRLWSIVPVVYVWIFAIAALIAREDATRLVVMAVLVTAWGARLTYNFARKGGYTGMEDYRWAILRGRMTRWQFQIFNLLFIVLYQNALLLLISLPAYIAWQHPTAFNGWDAAFAVLFAAFLVGETVADQQQWWFHQAKKAAGGTLEPGFLTSGLFAYSRHPNFFFEQAQWWAFYAIGAVALVADGGSWLNWTIVGAALLTLLFIGSTIFTESITASKYPAYAEYQRTTSMLVPLPHRRRTKAPETA</sequence>
<evidence type="ECO:0000313" key="3">
    <source>
        <dbReference type="Proteomes" id="UP001429745"/>
    </source>
</evidence>
<comment type="caution">
    <text evidence="2">The sequence shown here is derived from an EMBL/GenBank/DDBJ whole genome shotgun (WGS) entry which is preliminary data.</text>
</comment>
<dbReference type="InterPro" id="IPR010721">
    <property type="entry name" value="UstE-like"/>
</dbReference>
<accession>A0ABX1K861</accession>
<dbReference type="PANTHER" id="PTHR32251:SF23">
    <property type="entry name" value="3-OXO-5-ALPHA-STEROID 4-DEHYDROGENASE (DUF1295)"/>
    <property type="match status" value="1"/>
</dbReference>
<name>A0ABX1K861_9MICO</name>
<dbReference type="Gene3D" id="1.20.120.1630">
    <property type="match status" value="1"/>
</dbReference>
<feature type="transmembrane region" description="Helical" evidence="1">
    <location>
        <begin position="194"/>
        <end position="213"/>
    </location>
</feature>